<evidence type="ECO:0000256" key="1">
    <source>
        <dbReference type="SAM" id="Coils"/>
    </source>
</evidence>
<gene>
    <name evidence="3" type="ORF">J437_LFUL016138</name>
</gene>
<name>A0A8K0KPF5_LADFU</name>
<feature type="coiled-coil region" evidence="1">
    <location>
        <begin position="9"/>
        <end position="36"/>
    </location>
</feature>
<dbReference type="InterPro" id="IPR057251">
    <property type="entry name" value="FP_C"/>
</dbReference>
<evidence type="ECO:0000259" key="2">
    <source>
        <dbReference type="Pfam" id="PF25298"/>
    </source>
</evidence>
<keyword evidence="1" id="KW-0175">Coiled coil</keyword>
<keyword evidence="4" id="KW-1185">Reference proteome</keyword>
<accession>A0A8K0KPF5</accession>
<dbReference type="Proteomes" id="UP000792457">
    <property type="component" value="Unassembled WGS sequence"/>
</dbReference>
<organism evidence="3 4">
    <name type="scientific">Ladona fulva</name>
    <name type="common">Scarce chaser dragonfly</name>
    <name type="synonym">Libellula fulva</name>
    <dbReference type="NCBI Taxonomy" id="123851"/>
    <lineage>
        <taxon>Eukaryota</taxon>
        <taxon>Metazoa</taxon>
        <taxon>Ecdysozoa</taxon>
        <taxon>Arthropoda</taxon>
        <taxon>Hexapoda</taxon>
        <taxon>Insecta</taxon>
        <taxon>Pterygota</taxon>
        <taxon>Palaeoptera</taxon>
        <taxon>Odonata</taxon>
        <taxon>Epiprocta</taxon>
        <taxon>Anisoptera</taxon>
        <taxon>Libelluloidea</taxon>
        <taxon>Libellulidae</taxon>
        <taxon>Ladona</taxon>
    </lineage>
</organism>
<dbReference type="EMBL" id="KZ309521">
    <property type="protein sequence ID" value="KAG8239131.1"/>
    <property type="molecule type" value="Genomic_DNA"/>
</dbReference>
<proteinExistence type="predicted"/>
<sequence>MTSELMVAVNELRNEIQKKDQIIDNLNMRVNSLEQQQLAKNIEICGIVNESTVNDLKGAVVSLIKSINVKDFNENMIEDVFIANKFREQKKLIIFINDHLTQYNKNLLWNTKERAIECNYKYVWFKTDRVLVRKDENSRVISISSERDIRKIK</sequence>
<dbReference type="Pfam" id="PF25298">
    <property type="entry name" value="Baculo_FP_2nd"/>
    <property type="match status" value="1"/>
</dbReference>
<evidence type="ECO:0000313" key="3">
    <source>
        <dbReference type="EMBL" id="KAG8239131.1"/>
    </source>
</evidence>
<reference evidence="3" key="1">
    <citation type="submission" date="2013-04" db="EMBL/GenBank/DDBJ databases">
        <authorList>
            <person name="Qu J."/>
            <person name="Murali S.C."/>
            <person name="Bandaranaike D."/>
            <person name="Bellair M."/>
            <person name="Blankenburg K."/>
            <person name="Chao H."/>
            <person name="Dinh H."/>
            <person name="Doddapaneni H."/>
            <person name="Downs B."/>
            <person name="Dugan-Rocha S."/>
            <person name="Elkadiri S."/>
            <person name="Gnanaolivu R.D."/>
            <person name="Hernandez B."/>
            <person name="Javaid M."/>
            <person name="Jayaseelan J.C."/>
            <person name="Lee S."/>
            <person name="Li M."/>
            <person name="Ming W."/>
            <person name="Munidasa M."/>
            <person name="Muniz J."/>
            <person name="Nguyen L."/>
            <person name="Ongeri F."/>
            <person name="Osuji N."/>
            <person name="Pu L.-L."/>
            <person name="Puazo M."/>
            <person name="Qu C."/>
            <person name="Quiroz J."/>
            <person name="Raj R."/>
            <person name="Weissenberger G."/>
            <person name="Xin Y."/>
            <person name="Zou X."/>
            <person name="Han Y."/>
            <person name="Richards S."/>
            <person name="Worley K."/>
            <person name="Muzny D."/>
            <person name="Gibbs R."/>
        </authorList>
    </citation>
    <scope>NUCLEOTIDE SEQUENCE</scope>
    <source>
        <strain evidence="3">Sampled in the wild</strain>
    </source>
</reference>
<feature type="domain" description="FP protein C-terminal" evidence="2">
    <location>
        <begin position="101"/>
        <end position="153"/>
    </location>
</feature>
<dbReference type="OrthoDB" id="2123493at2759"/>
<reference evidence="3" key="2">
    <citation type="submission" date="2017-10" db="EMBL/GenBank/DDBJ databases">
        <title>Ladona fulva Genome sequencing and assembly.</title>
        <authorList>
            <person name="Murali S."/>
            <person name="Richards S."/>
            <person name="Bandaranaike D."/>
            <person name="Bellair M."/>
            <person name="Blankenburg K."/>
            <person name="Chao H."/>
            <person name="Dinh H."/>
            <person name="Doddapaneni H."/>
            <person name="Dugan-Rocha S."/>
            <person name="Elkadiri S."/>
            <person name="Gnanaolivu R."/>
            <person name="Hernandez B."/>
            <person name="Skinner E."/>
            <person name="Javaid M."/>
            <person name="Lee S."/>
            <person name="Li M."/>
            <person name="Ming W."/>
            <person name="Munidasa M."/>
            <person name="Muniz J."/>
            <person name="Nguyen L."/>
            <person name="Hughes D."/>
            <person name="Osuji N."/>
            <person name="Pu L.-L."/>
            <person name="Puazo M."/>
            <person name="Qu C."/>
            <person name="Quiroz J."/>
            <person name="Raj R."/>
            <person name="Weissenberger G."/>
            <person name="Xin Y."/>
            <person name="Zou X."/>
            <person name="Han Y."/>
            <person name="Worley K."/>
            <person name="Muzny D."/>
            <person name="Gibbs R."/>
        </authorList>
    </citation>
    <scope>NUCLEOTIDE SEQUENCE</scope>
    <source>
        <strain evidence="3">Sampled in the wild</strain>
    </source>
</reference>
<comment type="caution">
    <text evidence="3">The sequence shown here is derived from an EMBL/GenBank/DDBJ whole genome shotgun (WGS) entry which is preliminary data.</text>
</comment>
<protein>
    <recommendedName>
        <fullName evidence="2">FP protein C-terminal domain-containing protein</fullName>
    </recommendedName>
</protein>
<evidence type="ECO:0000313" key="4">
    <source>
        <dbReference type="Proteomes" id="UP000792457"/>
    </source>
</evidence>
<dbReference type="AlphaFoldDB" id="A0A8K0KPF5"/>